<protein>
    <submittedName>
        <fullName evidence="2">Uncharacterized protein</fullName>
    </submittedName>
</protein>
<evidence type="ECO:0000313" key="3">
    <source>
        <dbReference type="Proteomes" id="UP000265663"/>
    </source>
</evidence>
<reference evidence="2 3" key="1">
    <citation type="journal article" date="2014" name="PLoS ONE">
        <title>De novo Genome Assembly of the Fungal Plant Pathogen Pyrenophora semeniperda.</title>
        <authorList>
            <person name="Soliai M.M."/>
            <person name="Meyer S.E."/>
            <person name="Udall J.A."/>
            <person name="Elzinga D.E."/>
            <person name="Hermansen R.A."/>
            <person name="Bodily P.M."/>
            <person name="Hart A.A."/>
            <person name="Coleman C.E."/>
        </authorList>
    </citation>
    <scope>NUCLEOTIDE SEQUENCE [LARGE SCALE GENOMIC DNA]</scope>
    <source>
        <strain evidence="2 3">CCB06</strain>
        <tissue evidence="2">Mycelium</tissue>
    </source>
</reference>
<dbReference type="AlphaFoldDB" id="A0A3M7M4I8"/>
<dbReference type="EMBL" id="KE747818">
    <property type="protein sequence ID" value="RMZ69300.1"/>
    <property type="molecule type" value="Genomic_DNA"/>
</dbReference>
<feature type="compositionally biased region" description="Basic and acidic residues" evidence="1">
    <location>
        <begin position="1"/>
        <end position="12"/>
    </location>
</feature>
<feature type="region of interest" description="Disordered" evidence="1">
    <location>
        <begin position="1"/>
        <end position="35"/>
    </location>
</feature>
<name>A0A3M7M4I8_9PLEO</name>
<organism evidence="2 3">
    <name type="scientific">Pyrenophora seminiperda CCB06</name>
    <dbReference type="NCBI Taxonomy" id="1302712"/>
    <lineage>
        <taxon>Eukaryota</taxon>
        <taxon>Fungi</taxon>
        <taxon>Dikarya</taxon>
        <taxon>Ascomycota</taxon>
        <taxon>Pezizomycotina</taxon>
        <taxon>Dothideomycetes</taxon>
        <taxon>Pleosporomycetidae</taxon>
        <taxon>Pleosporales</taxon>
        <taxon>Pleosporineae</taxon>
        <taxon>Pleosporaceae</taxon>
        <taxon>Pyrenophora</taxon>
    </lineage>
</organism>
<evidence type="ECO:0000313" key="2">
    <source>
        <dbReference type="EMBL" id="RMZ69300.1"/>
    </source>
</evidence>
<accession>A0A3M7M4I8</accession>
<dbReference type="Proteomes" id="UP000265663">
    <property type="component" value="Unassembled WGS sequence"/>
</dbReference>
<gene>
    <name evidence="2" type="ORF">GMOD_00006041</name>
</gene>
<proteinExistence type="predicted"/>
<keyword evidence="3" id="KW-1185">Reference proteome</keyword>
<evidence type="ECO:0000256" key="1">
    <source>
        <dbReference type="SAM" id="MobiDB-lite"/>
    </source>
</evidence>
<sequence>MVHGPHVQDRHAARLPSLSGLDPMRKKRRSEFSSTSLTGITRTSVSVIVSIRLRQSSSYGPSSINVLCQNNKFLGLSSFLIDN</sequence>